<feature type="signal peptide" evidence="2">
    <location>
        <begin position="1"/>
        <end position="22"/>
    </location>
</feature>
<dbReference type="Proteomes" id="UP000199048">
    <property type="component" value="Unassembled WGS sequence"/>
</dbReference>
<dbReference type="PANTHER" id="PTHR34001">
    <property type="entry name" value="BLL7405 PROTEIN"/>
    <property type="match status" value="1"/>
</dbReference>
<proteinExistence type="inferred from homology"/>
<evidence type="ECO:0000256" key="2">
    <source>
        <dbReference type="SAM" id="SignalP"/>
    </source>
</evidence>
<dbReference type="InterPro" id="IPR011250">
    <property type="entry name" value="OMP/PagP_B-barrel"/>
</dbReference>
<keyword evidence="4" id="KW-1185">Reference proteome</keyword>
<reference evidence="4" key="1">
    <citation type="submission" date="2016-10" db="EMBL/GenBank/DDBJ databases">
        <authorList>
            <person name="Varghese N."/>
            <person name="Submissions S."/>
        </authorList>
    </citation>
    <scope>NUCLEOTIDE SEQUENCE [LARGE SCALE GENOMIC DNA]</scope>
    <source>
        <strain evidence="4">BL36</strain>
    </source>
</reference>
<dbReference type="SUPFAM" id="SSF56925">
    <property type="entry name" value="OMPA-like"/>
    <property type="match status" value="1"/>
</dbReference>
<accession>A0A1I4JEX8</accession>
<keyword evidence="2" id="KW-0732">Signal</keyword>
<evidence type="ECO:0000313" key="4">
    <source>
        <dbReference type="Proteomes" id="UP000199048"/>
    </source>
</evidence>
<dbReference type="RefSeq" id="WP_342030170.1">
    <property type="nucleotide sequence ID" value="NZ_FOTK01000008.1"/>
</dbReference>
<sequence length="283" mass="29489">MMLKQILISGCAGYLMIATVSAADLPKRAVSPPVFAAPVFTWSGFYVGLNAGYAFSERQIVRTTGLTAIDQALIDTGGVGSVGFAQDGATVGGGLGYNLQFSPGSGVVIGFETDAQYTDLDRTRSSAFDFAGGRFTVSGRQSLDFLGTVRGRVGYAFDRVLVYGTGGFAYGDVRYETRADISLFGGVPFDASRFSDLTTGYAYGGGVEVAIPGDSVLNFVGAAAVTVKAEYLHYDLGQKRLTATGVGPVFGAGGILPVGQTGLVRFQTEGNLVRGGINYKFGS</sequence>
<evidence type="ECO:0000313" key="3">
    <source>
        <dbReference type="EMBL" id="SFL65094.1"/>
    </source>
</evidence>
<evidence type="ECO:0000256" key="1">
    <source>
        <dbReference type="ARBA" id="ARBA00038306"/>
    </source>
</evidence>
<dbReference type="InterPro" id="IPR051692">
    <property type="entry name" value="OMP-like"/>
</dbReference>
<dbReference type="EMBL" id="FOTK01000008">
    <property type="protein sequence ID" value="SFL65094.1"/>
    <property type="molecule type" value="Genomic_DNA"/>
</dbReference>
<dbReference type="AlphaFoldDB" id="A0A1I4JEX8"/>
<feature type="chain" id="PRO_5011727877" evidence="2">
    <location>
        <begin position="23"/>
        <end position="283"/>
    </location>
</feature>
<gene>
    <name evidence="3" type="ORF">SAMN05192568_100820</name>
</gene>
<comment type="similarity">
    <text evidence="1">Belongs to the Omp25/RopB family.</text>
</comment>
<name>A0A1I4JEX8_9HYPH</name>
<organism evidence="3 4">
    <name type="scientific">Methylobacterium pseudosasicola</name>
    <dbReference type="NCBI Taxonomy" id="582667"/>
    <lineage>
        <taxon>Bacteria</taxon>
        <taxon>Pseudomonadati</taxon>
        <taxon>Pseudomonadota</taxon>
        <taxon>Alphaproteobacteria</taxon>
        <taxon>Hyphomicrobiales</taxon>
        <taxon>Methylobacteriaceae</taxon>
        <taxon>Methylobacterium</taxon>
    </lineage>
</organism>
<dbReference type="STRING" id="582667.SAMN05192568_100820"/>
<dbReference type="PANTHER" id="PTHR34001:SF3">
    <property type="entry name" value="BLL7405 PROTEIN"/>
    <property type="match status" value="1"/>
</dbReference>
<protein>
    <submittedName>
        <fullName evidence="3">Outer membrane immunogenic protein</fullName>
    </submittedName>
</protein>